<dbReference type="EMBL" id="JBBNOP010000013">
    <property type="protein sequence ID" value="MEQ3363911.1"/>
    <property type="molecule type" value="Genomic_DNA"/>
</dbReference>
<dbReference type="InterPro" id="IPR036188">
    <property type="entry name" value="FAD/NAD-bd_sf"/>
</dbReference>
<dbReference type="PROSITE" id="PS51318">
    <property type="entry name" value="TAT"/>
    <property type="match status" value="1"/>
</dbReference>
<dbReference type="InterPro" id="IPR050315">
    <property type="entry name" value="FAD-oxidoreductase_2"/>
</dbReference>
<proteinExistence type="predicted"/>
<organism evidence="7 8">
    <name type="scientific">Raoultibacter massiliensis</name>
    <dbReference type="NCBI Taxonomy" id="1852371"/>
    <lineage>
        <taxon>Bacteria</taxon>
        <taxon>Bacillati</taxon>
        <taxon>Actinomycetota</taxon>
        <taxon>Coriobacteriia</taxon>
        <taxon>Eggerthellales</taxon>
        <taxon>Eggerthellaceae</taxon>
        <taxon>Raoultibacter</taxon>
    </lineage>
</organism>
<dbReference type="PROSITE" id="PS51257">
    <property type="entry name" value="PROKAR_LIPOPROTEIN"/>
    <property type="match status" value="1"/>
</dbReference>
<sequence length="551" mass="58473">MKDINRRQFITTAGLSAAALSVFGLAGCSGPGANAGSASASADSAIPETWDEEADFVVLGTGTALTGALKAAADGMSVIVLEKAKTIGGTTALSGGQVWVPCNDFSTEKDDRNLAKKYMTKVAAGLSTEAIIDAYIDRASEMVNFIAEKTGCEWSVSPRIDYHAQWEGASRDMRSLSCVIDGVRSGAHFTQPEADEIVSLGGKILTETPAKRLVSRPTSDGGQEVLGVIAEDAKGNQIAIKANKGVLVGTGGFSYNEDMLNAYHPIPVKGCMCVPESTGDGILMAQAVGANLTMMPWGWGQINFKALSEQYYEEKVCSTKVSLYAYQTKPGSMFVNRQGKRFCDEASDYDSLWFGFQGQSTTGDMELTNVPAWYICDQSVRESLADPSKGDIFFGVGLDGDLPEWGYTADTIEELAEKIGIDPEGLKAQVEKFNADAENGTDTDFHRGESEFENYNMMNSGPTLGGLTQPPFYAAEIVPTYQGTKGGIQINENGQAINTAGNPIPRLYACGNTTGCGTPGKYYTGAGGTNGPGMVFAYLAAEHAGQLDSWA</sequence>
<evidence type="ECO:0000256" key="1">
    <source>
        <dbReference type="ARBA" id="ARBA00001974"/>
    </source>
</evidence>
<comment type="cofactor">
    <cofactor evidence="1">
        <name>FAD</name>
        <dbReference type="ChEBI" id="CHEBI:57692"/>
    </cofactor>
</comment>
<reference evidence="7 8" key="1">
    <citation type="submission" date="2024-04" db="EMBL/GenBank/DDBJ databases">
        <title>Human intestinal bacterial collection.</title>
        <authorList>
            <person name="Pauvert C."/>
            <person name="Hitch T.C.A."/>
            <person name="Clavel T."/>
        </authorList>
    </citation>
    <scope>NUCLEOTIDE SEQUENCE [LARGE SCALE GENOMIC DNA]</scope>
    <source>
        <strain evidence="7 8">CLA-KB-H42</strain>
    </source>
</reference>
<feature type="domain" description="FAD-dependent oxidoreductase 2 FAD-binding" evidence="6">
    <location>
        <begin position="55"/>
        <end position="527"/>
    </location>
</feature>
<keyword evidence="4" id="KW-0560">Oxidoreductase</keyword>
<dbReference type="PANTHER" id="PTHR43400">
    <property type="entry name" value="FUMARATE REDUCTASE"/>
    <property type="match status" value="1"/>
</dbReference>
<feature type="chain" id="PRO_5045414131" evidence="5">
    <location>
        <begin position="27"/>
        <end position="551"/>
    </location>
</feature>
<evidence type="ECO:0000256" key="4">
    <source>
        <dbReference type="ARBA" id="ARBA00023002"/>
    </source>
</evidence>
<feature type="signal peptide" evidence="5">
    <location>
        <begin position="1"/>
        <end position="26"/>
    </location>
</feature>
<dbReference type="Gene3D" id="3.50.50.60">
    <property type="entry name" value="FAD/NAD(P)-binding domain"/>
    <property type="match status" value="2"/>
</dbReference>
<comment type="caution">
    <text evidence="7">The sequence shown here is derived from an EMBL/GenBank/DDBJ whole genome shotgun (WGS) entry which is preliminary data.</text>
</comment>
<protein>
    <submittedName>
        <fullName evidence="7">FAD-dependent oxidoreductase</fullName>
    </submittedName>
</protein>
<dbReference type="SUPFAM" id="SSF51905">
    <property type="entry name" value="FAD/NAD(P)-binding domain"/>
    <property type="match status" value="1"/>
</dbReference>
<dbReference type="InterPro" id="IPR006311">
    <property type="entry name" value="TAT_signal"/>
</dbReference>
<keyword evidence="3" id="KW-0274">FAD</keyword>
<dbReference type="Gene3D" id="3.90.700.10">
    <property type="entry name" value="Succinate dehydrogenase/fumarate reductase flavoprotein, catalytic domain"/>
    <property type="match status" value="1"/>
</dbReference>
<dbReference type="RefSeq" id="WP_102375903.1">
    <property type="nucleotide sequence ID" value="NZ_JBBNOP010000013.1"/>
</dbReference>
<accession>A0ABV1JFP0</accession>
<evidence type="ECO:0000313" key="7">
    <source>
        <dbReference type="EMBL" id="MEQ3363911.1"/>
    </source>
</evidence>
<evidence type="ECO:0000259" key="6">
    <source>
        <dbReference type="Pfam" id="PF00890"/>
    </source>
</evidence>
<evidence type="ECO:0000256" key="5">
    <source>
        <dbReference type="SAM" id="SignalP"/>
    </source>
</evidence>
<keyword evidence="5" id="KW-0732">Signal</keyword>
<gene>
    <name evidence="7" type="ORF">AAA083_13080</name>
</gene>
<dbReference type="InterPro" id="IPR027477">
    <property type="entry name" value="Succ_DH/fumarate_Rdtase_cat_sf"/>
</dbReference>
<evidence type="ECO:0000313" key="8">
    <source>
        <dbReference type="Proteomes" id="UP001487305"/>
    </source>
</evidence>
<keyword evidence="8" id="KW-1185">Reference proteome</keyword>
<dbReference type="Proteomes" id="UP001487305">
    <property type="component" value="Unassembled WGS sequence"/>
</dbReference>
<evidence type="ECO:0000256" key="2">
    <source>
        <dbReference type="ARBA" id="ARBA00022630"/>
    </source>
</evidence>
<dbReference type="InterPro" id="IPR003953">
    <property type="entry name" value="FAD-dep_OxRdtase_2_FAD-bd"/>
</dbReference>
<keyword evidence="2" id="KW-0285">Flavoprotein</keyword>
<evidence type="ECO:0000256" key="3">
    <source>
        <dbReference type="ARBA" id="ARBA00022827"/>
    </source>
</evidence>
<name>A0ABV1JFP0_9ACTN</name>
<dbReference type="PANTHER" id="PTHR43400:SF10">
    <property type="entry name" value="3-OXOSTEROID 1-DEHYDROGENASE"/>
    <property type="match status" value="1"/>
</dbReference>
<dbReference type="Pfam" id="PF00890">
    <property type="entry name" value="FAD_binding_2"/>
    <property type="match status" value="1"/>
</dbReference>
<dbReference type="SUPFAM" id="SSF56425">
    <property type="entry name" value="Succinate dehydrogenase/fumarate reductase flavoprotein, catalytic domain"/>
    <property type="match status" value="1"/>
</dbReference>